<dbReference type="EMBL" id="BMAC01000012">
    <property type="protein sequence ID" value="GFP79795.1"/>
    <property type="molecule type" value="Genomic_DNA"/>
</dbReference>
<name>A0A830B6R9_9LAMI</name>
<evidence type="ECO:0000313" key="2">
    <source>
        <dbReference type="EMBL" id="GFP79795.1"/>
    </source>
</evidence>
<comment type="caution">
    <text evidence="2">The sequence shown here is derived from an EMBL/GenBank/DDBJ whole genome shotgun (WGS) entry which is preliminary data.</text>
</comment>
<dbReference type="Pfam" id="PF10217">
    <property type="entry name" value="DUF2039"/>
    <property type="match status" value="1"/>
</dbReference>
<dbReference type="AlphaFoldDB" id="A0A830B6R9"/>
<sequence length="100" mass="11512">MSHRHGPPKHQNKFAWKSHGGQKINPTELGGSLKPYSEVTGVGLRCNTKIDWKRKYGKYKPLSEPTKCQQCSKRNVRQAYHNISIMVVLRSIMFARILYA</sequence>
<protein>
    <submittedName>
        <fullName evidence="2">Uncharacterized protein c9orf85 homolog</fullName>
    </submittedName>
</protein>
<dbReference type="InterPro" id="IPR019351">
    <property type="entry name" value="DUF2039"/>
</dbReference>
<dbReference type="OrthoDB" id="250548at2759"/>
<feature type="region of interest" description="Disordered" evidence="1">
    <location>
        <begin position="1"/>
        <end position="31"/>
    </location>
</feature>
<dbReference type="PANTHER" id="PTHR22876">
    <property type="entry name" value="ZGC:101016"/>
    <property type="match status" value="1"/>
</dbReference>
<accession>A0A830B6R9</accession>
<reference evidence="2" key="1">
    <citation type="submission" date="2020-07" db="EMBL/GenBank/DDBJ databases">
        <title>Ethylene signaling mediates host invasion by parasitic plants.</title>
        <authorList>
            <person name="Yoshida S."/>
        </authorList>
    </citation>
    <scope>NUCLEOTIDE SEQUENCE</scope>
    <source>
        <strain evidence="2">Okayama</strain>
    </source>
</reference>
<organism evidence="2 3">
    <name type="scientific">Phtheirospermum japonicum</name>
    <dbReference type="NCBI Taxonomy" id="374723"/>
    <lineage>
        <taxon>Eukaryota</taxon>
        <taxon>Viridiplantae</taxon>
        <taxon>Streptophyta</taxon>
        <taxon>Embryophyta</taxon>
        <taxon>Tracheophyta</taxon>
        <taxon>Spermatophyta</taxon>
        <taxon>Magnoliopsida</taxon>
        <taxon>eudicotyledons</taxon>
        <taxon>Gunneridae</taxon>
        <taxon>Pentapetalae</taxon>
        <taxon>asterids</taxon>
        <taxon>lamiids</taxon>
        <taxon>Lamiales</taxon>
        <taxon>Orobanchaceae</taxon>
        <taxon>Orobanchaceae incertae sedis</taxon>
        <taxon>Phtheirospermum</taxon>
    </lineage>
</organism>
<keyword evidence="3" id="KW-1185">Reference proteome</keyword>
<evidence type="ECO:0000256" key="1">
    <source>
        <dbReference type="SAM" id="MobiDB-lite"/>
    </source>
</evidence>
<evidence type="ECO:0000313" key="3">
    <source>
        <dbReference type="Proteomes" id="UP000653305"/>
    </source>
</evidence>
<feature type="compositionally biased region" description="Basic residues" evidence="1">
    <location>
        <begin position="1"/>
        <end position="12"/>
    </location>
</feature>
<proteinExistence type="predicted"/>
<dbReference type="Proteomes" id="UP000653305">
    <property type="component" value="Unassembled WGS sequence"/>
</dbReference>
<dbReference type="PANTHER" id="PTHR22876:SF5">
    <property type="entry name" value="CHROMOSOME 9 OPEN READING FRAME 85"/>
    <property type="match status" value="1"/>
</dbReference>
<gene>
    <name evidence="2" type="ORF">PHJA_000122900</name>
</gene>